<dbReference type="OrthoDB" id="60843at2759"/>
<dbReference type="GO" id="GO:0004722">
    <property type="term" value="F:protein serine/threonine phosphatase activity"/>
    <property type="evidence" value="ECO:0007669"/>
    <property type="project" value="UniProtKB-EC"/>
</dbReference>
<dbReference type="SUPFAM" id="SSF81606">
    <property type="entry name" value="PP2C-like"/>
    <property type="match status" value="1"/>
</dbReference>
<comment type="cofactor">
    <cofactor evidence="1">
        <name>Mn(2+)</name>
        <dbReference type="ChEBI" id="CHEBI:29035"/>
    </cofactor>
</comment>
<name>A0A1R2AZE3_9CILI</name>
<dbReference type="InterPro" id="IPR001932">
    <property type="entry name" value="PPM-type_phosphatase-like_dom"/>
</dbReference>
<proteinExistence type="inferred from homology"/>
<dbReference type="CDD" id="cd02859">
    <property type="entry name" value="E_set_AMPKbeta_like_N"/>
    <property type="match status" value="1"/>
</dbReference>
<dbReference type="PROSITE" id="PS51746">
    <property type="entry name" value="PPM_2"/>
    <property type="match status" value="1"/>
</dbReference>
<keyword evidence="1" id="KW-0378">Hydrolase</keyword>
<dbReference type="InterPro" id="IPR032640">
    <property type="entry name" value="AMPK1_CBM"/>
</dbReference>
<organism evidence="3 4">
    <name type="scientific">Stentor coeruleus</name>
    <dbReference type="NCBI Taxonomy" id="5963"/>
    <lineage>
        <taxon>Eukaryota</taxon>
        <taxon>Sar</taxon>
        <taxon>Alveolata</taxon>
        <taxon>Ciliophora</taxon>
        <taxon>Postciliodesmatophora</taxon>
        <taxon>Heterotrichea</taxon>
        <taxon>Heterotrichida</taxon>
        <taxon>Stentoridae</taxon>
        <taxon>Stentor</taxon>
    </lineage>
</organism>
<keyword evidence="1" id="KW-0479">Metal-binding</keyword>
<evidence type="ECO:0000256" key="1">
    <source>
        <dbReference type="RuleBase" id="RU366020"/>
    </source>
</evidence>
<comment type="catalytic activity">
    <reaction evidence="1">
        <text>O-phospho-L-threonyl-[protein] + H2O = L-threonyl-[protein] + phosphate</text>
        <dbReference type="Rhea" id="RHEA:47004"/>
        <dbReference type="Rhea" id="RHEA-COMP:11060"/>
        <dbReference type="Rhea" id="RHEA-COMP:11605"/>
        <dbReference type="ChEBI" id="CHEBI:15377"/>
        <dbReference type="ChEBI" id="CHEBI:30013"/>
        <dbReference type="ChEBI" id="CHEBI:43474"/>
        <dbReference type="ChEBI" id="CHEBI:61977"/>
        <dbReference type="EC" id="3.1.3.16"/>
    </reaction>
</comment>
<comment type="caution">
    <text evidence="3">The sequence shown here is derived from an EMBL/GenBank/DDBJ whole genome shotgun (WGS) entry which is preliminary data.</text>
</comment>
<evidence type="ECO:0000259" key="2">
    <source>
        <dbReference type="PROSITE" id="PS51746"/>
    </source>
</evidence>
<dbReference type="InterPro" id="IPR039123">
    <property type="entry name" value="PPTC7"/>
</dbReference>
<keyword evidence="1" id="KW-0904">Protein phosphatase</keyword>
<feature type="domain" description="PPM-type phosphatase" evidence="2">
    <location>
        <begin position="246"/>
        <end position="525"/>
    </location>
</feature>
<keyword evidence="4" id="KW-1185">Reference proteome</keyword>
<gene>
    <name evidence="3" type="ORF">SteCoe_32292</name>
</gene>
<sequence length="526" mass="59531">MNNSQALQLVILLPSDSNLLHKVLEARRLSAICIQRWYRKIKAQTQSQLFKIVIPLEKLRIEASIFIQKVYKGWKTRKDLSFLKGLDYKKLIRWVHEGSSVSIMSNFTDPPWKQLIPLKYSKILKEFISTVIIDNKIPGGTYCIKFMVDGMWVCDGNLAISQDQNGNYNNVIIVKDQKNGIPRAMSVRSFQSTANELASHIKTQSLCSPILLVRSISGNLESPRGFGIIEEDKIKKPVKLIMSGFMIGKPASKNAQLKDQGSADAWIIDHEKQMFGVADGVSEWSTFGLDPSRFPIELMKHCLDILYEFKENDQEYTDLLERIVLEATQRIKSYGSSTLLLALCRNSLLYTYCLGDSSFIVLRKRDETSNLITVYRSVEQQHQFNCPFQLSNLPKPHTYDEFSAKGFSSLVSLLKRSSKTMNDSPFDANNEMILLKVGDIVIAGSDGLFDNLYDQDIIKMAEHALGLYQDPMMFTRNLAVNLTERAISKGWDHNYRSPFARNAGKSGKKYMGGKLDDTSVIVAVGT</sequence>
<comment type="cofactor">
    <cofactor evidence="1">
        <name>Mg(2+)</name>
        <dbReference type="ChEBI" id="CHEBI:18420"/>
    </cofactor>
</comment>
<dbReference type="EMBL" id="MPUH01001148">
    <property type="protein sequence ID" value="OMJ69878.1"/>
    <property type="molecule type" value="Genomic_DNA"/>
</dbReference>
<comment type="similarity">
    <text evidence="1">Belongs to the PP2C family.</text>
</comment>
<evidence type="ECO:0000313" key="4">
    <source>
        <dbReference type="Proteomes" id="UP000187209"/>
    </source>
</evidence>
<dbReference type="CDD" id="cd23767">
    <property type="entry name" value="IQCD"/>
    <property type="match status" value="1"/>
</dbReference>
<protein>
    <recommendedName>
        <fullName evidence="1">Protein phosphatase</fullName>
        <ecNumber evidence="1">3.1.3.16</ecNumber>
    </recommendedName>
</protein>
<dbReference type="Pfam" id="PF00612">
    <property type="entry name" value="IQ"/>
    <property type="match status" value="1"/>
</dbReference>
<dbReference type="InterPro" id="IPR000048">
    <property type="entry name" value="IQ_motif_EF-hand-BS"/>
</dbReference>
<dbReference type="Pfam" id="PF16561">
    <property type="entry name" value="AMPK1_CBM"/>
    <property type="match status" value="1"/>
</dbReference>
<keyword evidence="1" id="KW-0464">Manganese</keyword>
<dbReference type="InterPro" id="IPR013783">
    <property type="entry name" value="Ig-like_fold"/>
</dbReference>
<keyword evidence="1" id="KW-0460">Magnesium</keyword>
<dbReference type="InterPro" id="IPR036457">
    <property type="entry name" value="PPM-type-like_dom_sf"/>
</dbReference>
<dbReference type="PANTHER" id="PTHR12320">
    <property type="entry name" value="PROTEIN PHOSPHATASE 2C"/>
    <property type="match status" value="1"/>
</dbReference>
<dbReference type="PANTHER" id="PTHR12320:SF1">
    <property type="entry name" value="PROTEIN PHOSPHATASE PTC7 HOMOLOG"/>
    <property type="match status" value="1"/>
</dbReference>
<dbReference type="EC" id="3.1.3.16" evidence="1"/>
<accession>A0A1R2AZE3</accession>
<reference evidence="3 4" key="1">
    <citation type="submission" date="2016-11" db="EMBL/GenBank/DDBJ databases">
        <title>The macronuclear genome of Stentor coeruleus: a giant cell with tiny introns.</title>
        <authorList>
            <person name="Slabodnick M."/>
            <person name="Ruby J.G."/>
            <person name="Reiff S.B."/>
            <person name="Swart E.C."/>
            <person name="Gosai S."/>
            <person name="Prabakaran S."/>
            <person name="Witkowska E."/>
            <person name="Larue G.E."/>
            <person name="Fisher S."/>
            <person name="Freeman R.M."/>
            <person name="Gunawardena J."/>
            <person name="Chu W."/>
            <person name="Stover N.A."/>
            <person name="Gregory B.D."/>
            <person name="Nowacki M."/>
            <person name="Derisi J."/>
            <person name="Roy S.W."/>
            <person name="Marshall W.F."/>
            <person name="Sood P."/>
        </authorList>
    </citation>
    <scope>NUCLEOTIDE SEQUENCE [LARGE SCALE GENOMIC DNA]</scope>
    <source>
        <strain evidence="3">WM001</strain>
    </source>
</reference>
<dbReference type="InterPro" id="IPR014756">
    <property type="entry name" value="Ig_E-set"/>
</dbReference>
<dbReference type="Gene3D" id="1.20.5.190">
    <property type="match status" value="1"/>
</dbReference>
<comment type="catalytic activity">
    <reaction evidence="1">
        <text>O-phospho-L-seryl-[protein] + H2O = L-seryl-[protein] + phosphate</text>
        <dbReference type="Rhea" id="RHEA:20629"/>
        <dbReference type="Rhea" id="RHEA-COMP:9863"/>
        <dbReference type="Rhea" id="RHEA-COMP:11604"/>
        <dbReference type="ChEBI" id="CHEBI:15377"/>
        <dbReference type="ChEBI" id="CHEBI:29999"/>
        <dbReference type="ChEBI" id="CHEBI:43474"/>
        <dbReference type="ChEBI" id="CHEBI:83421"/>
        <dbReference type="EC" id="3.1.3.16"/>
    </reaction>
</comment>
<dbReference type="SMART" id="SM00332">
    <property type="entry name" value="PP2Cc"/>
    <property type="match status" value="1"/>
</dbReference>
<dbReference type="AlphaFoldDB" id="A0A1R2AZE3"/>
<dbReference type="Gene3D" id="3.60.40.10">
    <property type="entry name" value="PPM-type phosphatase domain"/>
    <property type="match status" value="1"/>
</dbReference>
<dbReference type="GO" id="GO:0046872">
    <property type="term" value="F:metal ion binding"/>
    <property type="evidence" value="ECO:0007669"/>
    <property type="project" value="UniProtKB-UniRule"/>
</dbReference>
<dbReference type="Gene3D" id="2.60.40.10">
    <property type="entry name" value="Immunoglobulins"/>
    <property type="match status" value="1"/>
</dbReference>
<dbReference type="SUPFAM" id="SSF81296">
    <property type="entry name" value="E set domains"/>
    <property type="match status" value="1"/>
</dbReference>
<evidence type="ECO:0000313" key="3">
    <source>
        <dbReference type="EMBL" id="OMJ69878.1"/>
    </source>
</evidence>
<dbReference type="Proteomes" id="UP000187209">
    <property type="component" value="Unassembled WGS sequence"/>
</dbReference>